<name>A0A2A7HYU9_BACCE</name>
<sequence>MLYEIRDEEDGDIIQMFGYPIGQHDDSEYEAALMLLTGEEHEYNTDKTLKKLTSHFDGDEEKAKQEVADIQMLLELETDDD</sequence>
<gene>
    <name evidence="1" type="ORF">COM96_09540</name>
</gene>
<reference evidence="1 2" key="1">
    <citation type="submission" date="2017-09" db="EMBL/GenBank/DDBJ databases">
        <title>Large-scale bioinformatics analysis of Bacillus genomes uncovers conserved roles of natural products in bacterial physiology.</title>
        <authorList>
            <consortium name="Agbiome Team Llc"/>
            <person name="Bleich R.M."/>
            <person name="Grubbs K.J."/>
            <person name="Santa Maria K.C."/>
            <person name="Allen S.E."/>
            <person name="Farag S."/>
            <person name="Shank E.A."/>
            <person name="Bowers A."/>
        </authorList>
    </citation>
    <scope>NUCLEOTIDE SEQUENCE [LARGE SCALE GENOMIC DNA]</scope>
    <source>
        <strain evidence="1 2">AFS096845</strain>
    </source>
</reference>
<dbReference type="AlphaFoldDB" id="A0A2A7HYU9"/>
<dbReference type="Proteomes" id="UP000220006">
    <property type="component" value="Unassembled WGS sequence"/>
</dbReference>
<dbReference type="EMBL" id="NVLK01000021">
    <property type="protein sequence ID" value="PEC22044.1"/>
    <property type="molecule type" value="Genomic_DNA"/>
</dbReference>
<comment type="caution">
    <text evidence="1">The sequence shown here is derived from an EMBL/GenBank/DDBJ whole genome shotgun (WGS) entry which is preliminary data.</text>
</comment>
<protein>
    <submittedName>
        <fullName evidence="1">Uncharacterized protein</fullName>
    </submittedName>
</protein>
<evidence type="ECO:0000313" key="2">
    <source>
        <dbReference type="Proteomes" id="UP000220006"/>
    </source>
</evidence>
<proteinExistence type="predicted"/>
<evidence type="ECO:0000313" key="1">
    <source>
        <dbReference type="EMBL" id="PEC22044.1"/>
    </source>
</evidence>
<organism evidence="1 2">
    <name type="scientific">Bacillus cereus</name>
    <dbReference type="NCBI Taxonomy" id="1396"/>
    <lineage>
        <taxon>Bacteria</taxon>
        <taxon>Bacillati</taxon>
        <taxon>Bacillota</taxon>
        <taxon>Bacilli</taxon>
        <taxon>Bacillales</taxon>
        <taxon>Bacillaceae</taxon>
        <taxon>Bacillus</taxon>
        <taxon>Bacillus cereus group</taxon>
    </lineage>
</organism>
<accession>A0A2A7HYU9</accession>
<dbReference type="RefSeq" id="WP_097903592.1">
    <property type="nucleotide sequence ID" value="NZ_NVLK01000021.1"/>
</dbReference>